<keyword evidence="8" id="KW-1185">Reference proteome</keyword>
<protein>
    <submittedName>
        <fullName evidence="7">DNA-binding transcriptional activator of the SARP family</fullName>
    </submittedName>
</protein>
<dbReference type="SMART" id="SM01043">
    <property type="entry name" value="BTAD"/>
    <property type="match status" value="1"/>
</dbReference>
<dbReference type="InterPro" id="IPR027417">
    <property type="entry name" value="P-loop_NTPase"/>
</dbReference>
<feature type="DNA-binding region" description="OmpR/PhoB-type" evidence="5">
    <location>
        <begin position="1"/>
        <end position="102"/>
    </location>
</feature>
<dbReference type="PANTHER" id="PTHR35807:SF1">
    <property type="entry name" value="TRANSCRIPTIONAL REGULATOR REDD"/>
    <property type="match status" value="1"/>
</dbReference>
<dbReference type="Gene3D" id="1.25.40.10">
    <property type="entry name" value="Tetratricopeptide repeat domain"/>
    <property type="match status" value="2"/>
</dbReference>
<dbReference type="SUPFAM" id="SSF46894">
    <property type="entry name" value="C-terminal effector domain of the bipartite response regulators"/>
    <property type="match status" value="1"/>
</dbReference>
<dbReference type="InterPro" id="IPR011990">
    <property type="entry name" value="TPR-like_helical_dom_sf"/>
</dbReference>
<dbReference type="InterPro" id="IPR036388">
    <property type="entry name" value="WH-like_DNA-bd_sf"/>
</dbReference>
<dbReference type="InterPro" id="IPR005158">
    <property type="entry name" value="BTAD"/>
</dbReference>
<keyword evidence="2" id="KW-0805">Transcription regulation</keyword>
<dbReference type="InterPro" id="IPR051677">
    <property type="entry name" value="AfsR-DnrI-RedD_regulator"/>
</dbReference>
<dbReference type="OrthoDB" id="7628974at2"/>
<sequence>MGMAPVRFTILGPVRAWRGDTDLDLGGRQQRLVLALLLARAGTVVGLGELVDAVWEDDPPTSAVNVVHRYIGTLRRLIEPDLPVRAVGDHLVRHAAGYQLKVGEDMLDLLRFRRLAGRARQERDPGQAVPLWAEALGLWHGPCAAGLERGLPTFVAIDGERSQAMREAADTALAAGQARAVIPALRQAVGWSPLDEPLQARLIATLTADGRQAEAVEAYQEVRHRLADELGIDPGPELAEAYDRLLHQKGSPAAKEPERTFVPAQLPPDQPFFSGRESVLARATALIGEGHRQGRAAVTLAVDGMPGIGKTTFAVHLGHRIAGSYPDGQLFADLRGFAAQGTAMTPDEALRGFLGSLGVPQETLPAELHALAGLYRSMLAGRRVLVVLDNARDFEQVRHLLPSAPGSLAVVTSRVRITGLVTTGGAHPVPLDLPSPHEVREGLVNRLGAARVEAEPAAVDEIIARTGRLPLAASVVVARAAALPGTPLSDIAEELAEAGAGLDAFGADEDTDLSAVFSWSYRALSPGAARMFRLLSLHPGPDVTVAAAASLAAVEPRAARMLLGELATHLLTQSRAGRHHMHDLLRQYAADLSTRHDGPGDRREALGRVHDFYRSGAYEAQELLARALAPPRPPEPRAGVTVPAFAGPEDAMAWFDAERRVLDAIVEHGPPGVAWHVALTLQTHLHFTGRLPAWEATMRRGLAAAVADGDLAGQAHLHRSLAGALFNAERDDEAPEHLTQSAALFERLGDRPGLAMVELNWAYVRAEHDEHQEAVRHSERALEIFRSTGNRENEARALRTLAGSRAQLGHTRDAQDLLRETLSLSWDIGDELGAGHSWDLLANLYRRMGRPEEAMARWEEAAGAYKRAGSPAALAEVQLAMGDACRDAGEEEAARQHWREALGALAEPVGPVAAQLRERLGDR</sequence>
<dbReference type="InterPro" id="IPR001867">
    <property type="entry name" value="OmpR/PhoB-type_DNA-bd"/>
</dbReference>
<dbReference type="Proteomes" id="UP000219612">
    <property type="component" value="Unassembled WGS sequence"/>
</dbReference>
<evidence type="ECO:0000256" key="2">
    <source>
        <dbReference type="ARBA" id="ARBA00023015"/>
    </source>
</evidence>
<dbReference type="Gene3D" id="3.40.50.300">
    <property type="entry name" value="P-loop containing nucleotide triphosphate hydrolases"/>
    <property type="match status" value="1"/>
</dbReference>
<dbReference type="PANTHER" id="PTHR35807">
    <property type="entry name" value="TRANSCRIPTIONAL REGULATOR REDD-RELATED"/>
    <property type="match status" value="1"/>
</dbReference>
<dbReference type="PROSITE" id="PS51755">
    <property type="entry name" value="OMPR_PHOB"/>
    <property type="match status" value="1"/>
</dbReference>
<dbReference type="GO" id="GO:0006355">
    <property type="term" value="P:regulation of DNA-templated transcription"/>
    <property type="evidence" value="ECO:0007669"/>
    <property type="project" value="InterPro"/>
</dbReference>
<dbReference type="Pfam" id="PF03704">
    <property type="entry name" value="BTAD"/>
    <property type="match status" value="1"/>
</dbReference>
<dbReference type="Gene3D" id="1.10.10.10">
    <property type="entry name" value="Winged helix-like DNA-binding domain superfamily/Winged helix DNA-binding domain"/>
    <property type="match status" value="1"/>
</dbReference>
<dbReference type="CDD" id="cd15831">
    <property type="entry name" value="BTAD"/>
    <property type="match status" value="1"/>
</dbReference>
<dbReference type="SUPFAM" id="SSF52540">
    <property type="entry name" value="P-loop containing nucleoside triphosphate hydrolases"/>
    <property type="match status" value="1"/>
</dbReference>
<evidence type="ECO:0000313" key="8">
    <source>
        <dbReference type="Proteomes" id="UP000219612"/>
    </source>
</evidence>
<dbReference type="EMBL" id="OBDY01000034">
    <property type="protein sequence ID" value="SNY68825.1"/>
    <property type="molecule type" value="Genomic_DNA"/>
</dbReference>
<evidence type="ECO:0000313" key="7">
    <source>
        <dbReference type="EMBL" id="SNY68825.1"/>
    </source>
</evidence>
<evidence type="ECO:0000259" key="6">
    <source>
        <dbReference type="PROSITE" id="PS51755"/>
    </source>
</evidence>
<evidence type="ECO:0000256" key="5">
    <source>
        <dbReference type="PROSITE-ProRule" id="PRU01091"/>
    </source>
</evidence>
<dbReference type="InterPro" id="IPR016032">
    <property type="entry name" value="Sig_transdc_resp-reg_C-effctor"/>
</dbReference>
<dbReference type="AlphaFoldDB" id="A0A285K8C9"/>
<dbReference type="SMART" id="SM00862">
    <property type="entry name" value="Trans_reg_C"/>
    <property type="match status" value="1"/>
</dbReference>
<evidence type="ECO:0000256" key="4">
    <source>
        <dbReference type="ARBA" id="ARBA00023163"/>
    </source>
</evidence>
<dbReference type="GO" id="GO:0000160">
    <property type="term" value="P:phosphorelay signal transduction system"/>
    <property type="evidence" value="ECO:0007669"/>
    <property type="project" value="InterPro"/>
</dbReference>
<organism evidence="7 8">
    <name type="scientific">Paractinoplanes atraurantiacus</name>
    <dbReference type="NCBI Taxonomy" id="1036182"/>
    <lineage>
        <taxon>Bacteria</taxon>
        <taxon>Bacillati</taxon>
        <taxon>Actinomycetota</taxon>
        <taxon>Actinomycetes</taxon>
        <taxon>Micromonosporales</taxon>
        <taxon>Micromonosporaceae</taxon>
        <taxon>Paractinoplanes</taxon>
    </lineage>
</organism>
<gene>
    <name evidence="7" type="ORF">SAMN05421748_13431</name>
</gene>
<reference evidence="7 8" key="1">
    <citation type="submission" date="2017-09" db="EMBL/GenBank/DDBJ databases">
        <authorList>
            <person name="Ehlers B."/>
            <person name="Leendertz F.H."/>
        </authorList>
    </citation>
    <scope>NUCLEOTIDE SEQUENCE [LARGE SCALE GENOMIC DNA]</scope>
    <source>
        <strain evidence="7 8">CGMCC 4.6857</strain>
    </source>
</reference>
<dbReference type="PRINTS" id="PR00364">
    <property type="entry name" value="DISEASERSIST"/>
</dbReference>
<dbReference type="Pfam" id="PF00486">
    <property type="entry name" value="Trans_reg_C"/>
    <property type="match status" value="1"/>
</dbReference>
<dbReference type="GO" id="GO:0003677">
    <property type="term" value="F:DNA binding"/>
    <property type="evidence" value="ECO:0007669"/>
    <property type="project" value="UniProtKB-UniRule"/>
</dbReference>
<accession>A0A285K8C9</accession>
<proteinExistence type="inferred from homology"/>
<dbReference type="Pfam" id="PF13424">
    <property type="entry name" value="TPR_12"/>
    <property type="match status" value="1"/>
</dbReference>
<keyword evidence="3 5" id="KW-0238">DNA-binding</keyword>
<evidence type="ECO:0000256" key="1">
    <source>
        <dbReference type="ARBA" id="ARBA00005820"/>
    </source>
</evidence>
<feature type="domain" description="OmpR/PhoB-type" evidence="6">
    <location>
        <begin position="1"/>
        <end position="102"/>
    </location>
</feature>
<name>A0A285K8C9_9ACTN</name>
<dbReference type="SUPFAM" id="SSF48452">
    <property type="entry name" value="TPR-like"/>
    <property type="match status" value="2"/>
</dbReference>
<comment type="similarity">
    <text evidence="1">Belongs to the AfsR/DnrI/RedD regulatory family.</text>
</comment>
<evidence type="ECO:0000256" key="3">
    <source>
        <dbReference type="ARBA" id="ARBA00023125"/>
    </source>
</evidence>
<keyword evidence="4" id="KW-0804">Transcription</keyword>